<dbReference type="Pfam" id="PF02667">
    <property type="entry name" value="SCFA_trans"/>
    <property type="match status" value="1"/>
</dbReference>
<feature type="transmembrane region" description="Helical" evidence="1">
    <location>
        <begin position="183"/>
        <end position="204"/>
    </location>
</feature>
<reference evidence="2 3" key="1">
    <citation type="submission" date="2018-06" db="EMBL/GenBank/DDBJ databases">
        <title>Freshwater and sediment microbial communities from various areas in North America, analyzing microbe dynamics in response to fracking.</title>
        <authorList>
            <person name="Lamendella R."/>
        </authorList>
    </citation>
    <scope>NUCLEOTIDE SEQUENCE [LARGE SCALE GENOMIC DNA]</scope>
    <source>
        <strain evidence="2 3">14_TX</strain>
    </source>
</reference>
<feature type="transmembrane region" description="Helical" evidence="1">
    <location>
        <begin position="272"/>
        <end position="289"/>
    </location>
</feature>
<dbReference type="RefSeq" id="WP_113881655.1">
    <property type="nucleotide sequence ID" value="NZ_QNSF01000002.1"/>
</dbReference>
<evidence type="ECO:0000313" key="2">
    <source>
        <dbReference type="EMBL" id="RBP96154.1"/>
    </source>
</evidence>
<evidence type="ECO:0000256" key="1">
    <source>
        <dbReference type="SAM" id="Phobius"/>
    </source>
</evidence>
<keyword evidence="1" id="KW-1133">Transmembrane helix</keyword>
<dbReference type="PANTHER" id="PTHR41983:SF2">
    <property type="entry name" value="SHORT-CHAIN FATTY ACID TRANSPORTER-RELATED"/>
    <property type="match status" value="1"/>
</dbReference>
<dbReference type="OrthoDB" id="9342495at2"/>
<keyword evidence="1" id="KW-0812">Transmembrane</keyword>
<keyword evidence="3" id="KW-1185">Reference proteome</keyword>
<dbReference type="EMBL" id="QNSF01000002">
    <property type="protein sequence ID" value="RBP96154.1"/>
    <property type="molecule type" value="Genomic_DNA"/>
</dbReference>
<dbReference type="GO" id="GO:0005886">
    <property type="term" value="C:plasma membrane"/>
    <property type="evidence" value="ECO:0007669"/>
    <property type="project" value="TreeGrafter"/>
</dbReference>
<sequence length="447" mass="48157">MLRTISQSFKVGVEKYLPNAFIFALLLTLIVLAMGMIMTGESFFGMVEHWYNGFWGFLAFTTQMILIIITGYALVKAPLVQRWVQKGATIPKTQKSAIIITMIVAALGGYLSWGLGFVLGTLFAMEVARNVQTADFRILIAAAYTATIAILPISITLTAPLLVNTPQHSLEEKIGLIPLTETILSPTMLFVALVGLAAVIFAYIKMMPKSDEVVPFYRNDEIAASLEASPVTVGETPTIADRLDNSKVLNYLIVAIGAIWLFMYFSKSGFNLDLNILNFGFIILGLALHGSPKSYISAITSAMPSAGGIALQFPFYAGIMGMMIGSGLIVMISNGIVAISNEFTFPFFSLLSASIVNIFVPSAGGQWQIQGPIMVEAAQTMGIPVSAAINTVSIGDLVTNLLQPFFVLPALGLSGLSLKDIWGYCLVSLIILFVIAVVGVTFIPMIF</sequence>
<dbReference type="Proteomes" id="UP000252731">
    <property type="component" value="Unassembled WGS sequence"/>
</dbReference>
<organism evidence="2 3">
    <name type="scientific">Cytobacillus firmus</name>
    <name type="common">Bacillus firmus</name>
    <dbReference type="NCBI Taxonomy" id="1399"/>
    <lineage>
        <taxon>Bacteria</taxon>
        <taxon>Bacillati</taxon>
        <taxon>Bacillota</taxon>
        <taxon>Bacilli</taxon>
        <taxon>Bacillales</taxon>
        <taxon>Bacillaceae</taxon>
        <taxon>Cytobacillus</taxon>
    </lineage>
</organism>
<feature type="transmembrane region" description="Helical" evidence="1">
    <location>
        <begin position="421"/>
        <end position="443"/>
    </location>
</feature>
<feature type="transmembrane region" description="Helical" evidence="1">
    <location>
        <begin position="309"/>
        <end position="331"/>
    </location>
</feature>
<gene>
    <name evidence="2" type="ORF">DFO70_102481</name>
</gene>
<feature type="transmembrane region" description="Helical" evidence="1">
    <location>
        <begin position="136"/>
        <end position="163"/>
    </location>
</feature>
<proteinExistence type="predicted"/>
<dbReference type="AlphaFoldDB" id="A0A366K3A8"/>
<feature type="transmembrane region" description="Helical" evidence="1">
    <location>
        <begin position="248"/>
        <end position="265"/>
    </location>
</feature>
<feature type="transmembrane region" description="Helical" evidence="1">
    <location>
        <begin position="20"/>
        <end position="38"/>
    </location>
</feature>
<keyword evidence="1" id="KW-0472">Membrane</keyword>
<protein>
    <submittedName>
        <fullName evidence="2">Short-chain fatty acids transporter</fullName>
    </submittedName>
</protein>
<dbReference type="InterPro" id="IPR006160">
    <property type="entry name" value="SCFA_transpt_AtoE"/>
</dbReference>
<comment type="caution">
    <text evidence="2">The sequence shown here is derived from an EMBL/GenBank/DDBJ whole genome shotgun (WGS) entry which is preliminary data.</text>
</comment>
<name>A0A366K3A8_CYTFI</name>
<feature type="transmembrane region" description="Helical" evidence="1">
    <location>
        <begin position="50"/>
        <end position="75"/>
    </location>
</feature>
<feature type="transmembrane region" description="Helical" evidence="1">
    <location>
        <begin position="96"/>
        <end position="124"/>
    </location>
</feature>
<accession>A0A366K3A8</accession>
<feature type="transmembrane region" description="Helical" evidence="1">
    <location>
        <begin position="343"/>
        <end position="360"/>
    </location>
</feature>
<dbReference type="PANTHER" id="PTHR41983">
    <property type="entry name" value="SHORT-CHAIN FATTY ACID TRANSPORTER-RELATED"/>
    <property type="match status" value="1"/>
</dbReference>
<evidence type="ECO:0000313" key="3">
    <source>
        <dbReference type="Proteomes" id="UP000252731"/>
    </source>
</evidence>